<dbReference type="AlphaFoldDB" id="Q5BFX7"/>
<reference evidence="2" key="2">
    <citation type="journal article" date="2009" name="Fungal Genet. Biol.">
        <title>The 2008 update of the Aspergillus nidulans genome annotation: a community effort.</title>
        <authorList>
            <person name="Wortman J.R."/>
            <person name="Gilsenan J.M."/>
            <person name="Joardar V."/>
            <person name="Deegan J."/>
            <person name="Clutterbuck J."/>
            <person name="Andersen M.R."/>
            <person name="Archer D."/>
            <person name="Bencina M."/>
            <person name="Braus G."/>
            <person name="Coutinho P."/>
            <person name="von Dohren H."/>
            <person name="Doonan J."/>
            <person name="Driessen A.J."/>
            <person name="Durek P."/>
            <person name="Espeso E."/>
            <person name="Fekete E."/>
            <person name="Flipphi M."/>
            <person name="Estrada C.G."/>
            <person name="Geysens S."/>
            <person name="Goldman G."/>
            <person name="de Groot P.W."/>
            <person name="Hansen K."/>
            <person name="Harris S.D."/>
            <person name="Heinekamp T."/>
            <person name="Helmstaedt K."/>
            <person name="Henrissat B."/>
            <person name="Hofmann G."/>
            <person name="Homan T."/>
            <person name="Horio T."/>
            <person name="Horiuchi H."/>
            <person name="James S."/>
            <person name="Jones M."/>
            <person name="Karaffa L."/>
            <person name="Karanyi Z."/>
            <person name="Kato M."/>
            <person name="Keller N."/>
            <person name="Kelly D.E."/>
            <person name="Kiel J.A."/>
            <person name="Kim J.M."/>
            <person name="van der Klei I.J."/>
            <person name="Klis F.M."/>
            <person name="Kovalchuk A."/>
            <person name="Krasevec N."/>
            <person name="Kubicek C.P."/>
            <person name="Liu B."/>
            <person name="Maccabe A."/>
            <person name="Meyer V."/>
            <person name="Mirabito P."/>
            <person name="Miskei M."/>
            <person name="Mos M."/>
            <person name="Mullins J."/>
            <person name="Nelson D.R."/>
            <person name="Nielsen J."/>
            <person name="Oakley B.R."/>
            <person name="Osmani S.A."/>
            <person name="Pakula T."/>
            <person name="Paszewski A."/>
            <person name="Paulsen I."/>
            <person name="Pilsyk S."/>
            <person name="Pocsi I."/>
            <person name="Punt P.J."/>
            <person name="Ram A.F."/>
            <person name="Ren Q."/>
            <person name="Robellet X."/>
            <person name="Robson G."/>
            <person name="Seiboth B."/>
            <person name="van Solingen P."/>
            <person name="Specht T."/>
            <person name="Sun J."/>
            <person name="Taheri-Talesh N."/>
            <person name="Takeshita N."/>
            <person name="Ussery D."/>
            <person name="vanKuyk P.A."/>
            <person name="Visser H."/>
            <person name="van de Vondervoort P.J."/>
            <person name="de Vries R.P."/>
            <person name="Walton J."/>
            <person name="Xiang X."/>
            <person name="Xiong Y."/>
            <person name="Zeng A.P."/>
            <person name="Brandt B.W."/>
            <person name="Cornell M.J."/>
            <person name="van den Hondel C.A."/>
            <person name="Visser J."/>
            <person name="Oliver S.G."/>
            <person name="Turner G."/>
        </authorList>
    </citation>
    <scope>GENOME REANNOTATION</scope>
    <source>
        <strain evidence="2">FGSC A4 / ATCC 38163 / CBS 112.46 / NRRL 194 / M139</strain>
    </source>
</reference>
<dbReference type="InParanoid" id="Q5BFX7"/>
<keyword evidence="2" id="KW-1185">Reference proteome</keyword>
<dbReference type="KEGG" id="ani:ANIA_00553"/>
<protein>
    <submittedName>
        <fullName evidence="1">Uncharacterized protein</fullName>
    </submittedName>
</protein>
<dbReference type="EMBL" id="BN001308">
    <property type="protein sequence ID" value="CBF89247.1"/>
    <property type="molecule type" value="Genomic_DNA"/>
</dbReference>
<dbReference type="OrthoDB" id="3945550at2759"/>
<evidence type="ECO:0000313" key="2">
    <source>
        <dbReference type="Proteomes" id="UP000000560"/>
    </source>
</evidence>
<dbReference type="STRING" id="227321.Q5BFX7"/>
<accession>Q5BFX7</accession>
<organism evidence="1 2">
    <name type="scientific">Emericella nidulans (strain FGSC A4 / ATCC 38163 / CBS 112.46 / NRRL 194 / M139)</name>
    <name type="common">Aspergillus nidulans</name>
    <dbReference type="NCBI Taxonomy" id="227321"/>
    <lineage>
        <taxon>Eukaryota</taxon>
        <taxon>Fungi</taxon>
        <taxon>Dikarya</taxon>
        <taxon>Ascomycota</taxon>
        <taxon>Pezizomycotina</taxon>
        <taxon>Eurotiomycetes</taxon>
        <taxon>Eurotiomycetidae</taxon>
        <taxon>Eurotiales</taxon>
        <taxon>Aspergillaceae</taxon>
        <taxon>Aspergillus</taxon>
        <taxon>Aspergillus subgen. Nidulantes</taxon>
    </lineage>
</organism>
<accession>C8VSL4</accession>
<evidence type="ECO:0000313" key="1">
    <source>
        <dbReference type="EMBL" id="CBF89247.1"/>
    </source>
</evidence>
<dbReference type="RefSeq" id="XP_658157.1">
    <property type="nucleotide sequence ID" value="XM_653065.1"/>
</dbReference>
<reference evidence="2" key="1">
    <citation type="journal article" date="2005" name="Nature">
        <title>Sequencing of Aspergillus nidulans and comparative analysis with A. fumigatus and A. oryzae.</title>
        <authorList>
            <person name="Galagan J.E."/>
            <person name="Calvo S.E."/>
            <person name="Cuomo C."/>
            <person name="Ma L.J."/>
            <person name="Wortman J.R."/>
            <person name="Batzoglou S."/>
            <person name="Lee S.I."/>
            <person name="Basturkmen M."/>
            <person name="Spevak C.C."/>
            <person name="Clutterbuck J."/>
            <person name="Kapitonov V."/>
            <person name="Jurka J."/>
            <person name="Scazzocchio C."/>
            <person name="Farman M."/>
            <person name="Butler J."/>
            <person name="Purcell S."/>
            <person name="Harris S."/>
            <person name="Braus G.H."/>
            <person name="Draht O."/>
            <person name="Busch S."/>
            <person name="D'Enfert C."/>
            <person name="Bouchier C."/>
            <person name="Goldman G.H."/>
            <person name="Bell-Pedersen D."/>
            <person name="Griffiths-Jones S."/>
            <person name="Doonan J.H."/>
            <person name="Yu J."/>
            <person name="Vienken K."/>
            <person name="Pain A."/>
            <person name="Freitag M."/>
            <person name="Selker E.U."/>
            <person name="Archer D.B."/>
            <person name="Penalva M.A."/>
            <person name="Oakley B.R."/>
            <person name="Momany M."/>
            <person name="Tanaka T."/>
            <person name="Kumagai T."/>
            <person name="Asai K."/>
            <person name="Machida M."/>
            <person name="Nierman W.C."/>
            <person name="Denning D.W."/>
            <person name="Caddick M."/>
            <person name="Hynes M."/>
            <person name="Paoletti M."/>
            <person name="Fischer R."/>
            <person name="Miller B."/>
            <person name="Dyer P."/>
            <person name="Sachs M.S."/>
            <person name="Osmani S.A."/>
            <person name="Birren B.W."/>
        </authorList>
    </citation>
    <scope>NUCLEOTIDE SEQUENCE [LARGE SCALE GENOMIC DNA]</scope>
    <source>
        <strain evidence="2">FGSC A4 / ATCC 38163 / CBS 112.46 / NRRL 194 / M139</strain>
    </source>
</reference>
<dbReference type="HOGENOM" id="CLU_966524_0_0_1"/>
<dbReference type="Proteomes" id="UP000000560">
    <property type="component" value="Chromosome VIII"/>
</dbReference>
<dbReference type="OMA" id="EYPERRN"/>
<name>Q5BFX7_EMENI</name>
<sequence length="288" mass="32235">MDGLPSEFKCLIPRQPEASRVLVHAKRLSIIVPWYPISGPRRAPVLRAYSGLRSALQAENLGVRSTPKVEGCSTNLNARRNGWVLSPLLHTAHVTLFEYPERRNFREHPDRVLEYVIVRAPQVERLALQIIAGGQAGPNEDFNETVVLRKKAIANLRLFQQLNRLTLALFPPQDDELSFYTAAEAMVDSIPPLTYVCLLGSYKPTFLTAALHPNEPERLSSGPARDLTEFETAQPPPSTGLDVPIWHVSDTMINSAINEDLAKTIFTHIRAHQVGDRRFAKLKIPSLL</sequence>
<gene>
    <name evidence="1" type="ORF">ANIA_00553</name>
</gene>
<proteinExistence type="predicted"/>
<dbReference type="GeneID" id="2876334"/>